<evidence type="ECO:0000256" key="2">
    <source>
        <dbReference type="ARBA" id="ARBA00022519"/>
    </source>
</evidence>
<accession>Q1N4M0</accession>
<dbReference type="FunFam" id="1.10.287.950:FF:000001">
    <property type="entry name" value="Methyl-accepting chemotaxis sensory transducer"/>
    <property type="match status" value="1"/>
</dbReference>
<dbReference type="InterPro" id="IPR003660">
    <property type="entry name" value="HAMP_dom"/>
</dbReference>
<keyword evidence="11" id="KW-1185">Reference proteome</keyword>
<keyword evidence="6" id="KW-0812">Transmembrane</keyword>
<keyword evidence="2" id="KW-1003">Cell membrane</keyword>
<organism evidence="10 11">
    <name type="scientific">Bermanella marisrubri</name>
    <dbReference type="NCBI Taxonomy" id="207949"/>
    <lineage>
        <taxon>Bacteria</taxon>
        <taxon>Pseudomonadati</taxon>
        <taxon>Pseudomonadota</taxon>
        <taxon>Gammaproteobacteria</taxon>
        <taxon>Oceanospirillales</taxon>
        <taxon>Oceanospirillaceae</taxon>
        <taxon>Bermanella</taxon>
    </lineage>
</organism>
<comment type="similarity">
    <text evidence="4">Belongs to the methyl-accepting chemotaxis (MCP) protein family.</text>
</comment>
<protein>
    <submittedName>
        <fullName evidence="10">Methyl-accepting chemotaxis protein</fullName>
    </submittedName>
</protein>
<feature type="domain" description="T-SNARE coiled-coil homology" evidence="8">
    <location>
        <begin position="258"/>
        <end position="320"/>
    </location>
</feature>
<comment type="caution">
    <text evidence="10">The sequence shown here is derived from an EMBL/GenBank/DDBJ whole genome shotgun (WGS) entry which is preliminary data.</text>
</comment>
<feature type="domain" description="T-SNARE coiled-coil homology" evidence="8">
    <location>
        <begin position="454"/>
        <end position="516"/>
    </location>
</feature>
<dbReference type="CDD" id="cd11386">
    <property type="entry name" value="MCP_signal"/>
    <property type="match status" value="1"/>
</dbReference>
<keyword evidence="3 5" id="KW-0807">Transducer</keyword>
<dbReference type="Proteomes" id="UP000004263">
    <property type="component" value="Unassembled WGS sequence"/>
</dbReference>
<evidence type="ECO:0000256" key="4">
    <source>
        <dbReference type="ARBA" id="ARBA00029447"/>
    </source>
</evidence>
<dbReference type="GO" id="GO:0005886">
    <property type="term" value="C:plasma membrane"/>
    <property type="evidence" value="ECO:0007669"/>
    <property type="project" value="UniProtKB-SubCell"/>
</dbReference>
<dbReference type="GO" id="GO:0007165">
    <property type="term" value="P:signal transduction"/>
    <property type="evidence" value="ECO:0007669"/>
    <property type="project" value="UniProtKB-KW"/>
</dbReference>
<name>Q1N4M0_9GAMM</name>
<evidence type="ECO:0000259" key="7">
    <source>
        <dbReference type="PROSITE" id="PS50111"/>
    </source>
</evidence>
<dbReference type="CDD" id="cd06225">
    <property type="entry name" value="HAMP"/>
    <property type="match status" value="1"/>
</dbReference>
<evidence type="ECO:0000256" key="3">
    <source>
        <dbReference type="ARBA" id="ARBA00023224"/>
    </source>
</evidence>
<dbReference type="HOGENOM" id="CLU_000445_107_27_6"/>
<gene>
    <name evidence="10" type="ORF">RED65_01570</name>
</gene>
<dbReference type="Pfam" id="PF00015">
    <property type="entry name" value="MCPsignal"/>
    <property type="match status" value="1"/>
</dbReference>
<dbReference type="STRING" id="207949.RED65_01570"/>
<dbReference type="PROSITE" id="PS50111">
    <property type="entry name" value="CHEMOTAXIS_TRANSDUC_2"/>
    <property type="match status" value="1"/>
</dbReference>
<dbReference type="EMBL" id="AAQH01000002">
    <property type="protein sequence ID" value="EAT13408.1"/>
    <property type="molecule type" value="Genomic_DNA"/>
</dbReference>
<evidence type="ECO:0000256" key="5">
    <source>
        <dbReference type="PROSITE-ProRule" id="PRU00284"/>
    </source>
</evidence>
<reference evidence="10 11" key="1">
    <citation type="submission" date="2006-03" db="EMBL/GenBank/DDBJ databases">
        <authorList>
            <person name="Pinhassi J."/>
            <person name="Pedros-Alio C."/>
            <person name="Ferriera S."/>
            <person name="Johnson J."/>
            <person name="Kravitz S."/>
            <person name="Halpern A."/>
            <person name="Remington K."/>
            <person name="Beeson K."/>
            <person name="Tran B."/>
            <person name="Rogers Y.-H."/>
            <person name="Friedman R."/>
            <person name="Venter J.C."/>
        </authorList>
    </citation>
    <scope>NUCLEOTIDE SEQUENCE [LARGE SCALE GENOMIC DNA]</scope>
    <source>
        <strain evidence="10 11">RED65</strain>
    </source>
</reference>
<dbReference type="Pfam" id="PF00672">
    <property type="entry name" value="HAMP"/>
    <property type="match status" value="1"/>
</dbReference>
<dbReference type="InterPro" id="IPR004089">
    <property type="entry name" value="MCPsignal_dom"/>
</dbReference>
<keyword evidence="6" id="KW-1133">Transmembrane helix</keyword>
<evidence type="ECO:0000259" key="9">
    <source>
        <dbReference type="PROSITE" id="PS50885"/>
    </source>
</evidence>
<dbReference type="SMART" id="SM00304">
    <property type="entry name" value="HAMP"/>
    <property type="match status" value="1"/>
</dbReference>
<dbReference type="RefSeq" id="WP_007017792.1">
    <property type="nucleotide sequence ID" value="NZ_CH724114.1"/>
</dbReference>
<comment type="subcellular location">
    <subcellularLocation>
        <location evidence="1">Cell inner membrane</location>
        <topology evidence="1">Multi-pass membrane protein</topology>
    </subcellularLocation>
</comment>
<dbReference type="PROSITE" id="PS50192">
    <property type="entry name" value="T_SNARE"/>
    <property type="match status" value="2"/>
</dbReference>
<evidence type="ECO:0000256" key="1">
    <source>
        <dbReference type="ARBA" id="ARBA00004429"/>
    </source>
</evidence>
<evidence type="ECO:0000259" key="8">
    <source>
        <dbReference type="PROSITE" id="PS50192"/>
    </source>
</evidence>
<dbReference type="AlphaFoldDB" id="Q1N4M0"/>
<feature type="transmembrane region" description="Helical" evidence="6">
    <location>
        <begin position="185"/>
        <end position="211"/>
    </location>
</feature>
<dbReference type="SUPFAM" id="SSF58104">
    <property type="entry name" value="Methyl-accepting chemotaxis protein (MCP) signaling domain"/>
    <property type="match status" value="1"/>
</dbReference>
<feature type="domain" description="HAMP" evidence="9">
    <location>
        <begin position="208"/>
        <end position="262"/>
    </location>
</feature>
<sequence length="539" mass="58602">MSLLSNVSIKVKILVIPAIAVVGFLASLAVNYQINAENTKRLAQIQDLYFPVVQSSRENLVRLSRIEELLNAAVSTGEADMVDTARNSYGDLMSRIQEQRQLWPEKKNALDTLEKEVKSYFDVAIRLSDGMVQGNLNPSEIPTLVKQMNERLTKTRKDLTAFNESALKAFSDTVEESNSATSSALYTTITLSAISIAVIILISASIVMLIVNNLNTMLESLKDIASGEGDLTKRIQQNSKDEIGDLVHWFNQFMDKLHTSINEVVKSIAPLANVSNDLGEMTNKTSQITDEQSRATDEVTRSVEDMFRSVQNVAQNASSAAEAAQDADSEAKSGRSIVTQSVEGINDLASEVERAAEVISKLEADTENVGTILDVIKAIAEQTNLLALNAAIEAARAGEQGRGFAVVADEVRTLASRTQDSTQEIQRVIEELQTAARSAAEVMSHSQEQARTSVEQAAKTDSSLATIAERVGSITQMNMEIASATNEQERVSNDIRNNVDGIRSNAEAAVKNVSEVGQASEALMEISKNLRTITGQFKV</sequence>
<dbReference type="InterPro" id="IPR000727">
    <property type="entry name" value="T_SNARE_dom"/>
</dbReference>
<dbReference type="PROSITE" id="PS50885">
    <property type="entry name" value="HAMP"/>
    <property type="match status" value="1"/>
</dbReference>
<dbReference type="Gene3D" id="1.10.287.950">
    <property type="entry name" value="Methyl-accepting chemotaxis protein"/>
    <property type="match status" value="1"/>
</dbReference>
<feature type="transmembrane region" description="Helical" evidence="6">
    <location>
        <begin position="12"/>
        <end position="32"/>
    </location>
</feature>
<dbReference type="SMART" id="SM00283">
    <property type="entry name" value="MA"/>
    <property type="match status" value="1"/>
</dbReference>
<dbReference type="PANTHER" id="PTHR32089:SF120">
    <property type="entry name" value="METHYL-ACCEPTING CHEMOTAXIS PROTEIN TLPQ"/>
    <property type="match status" value="1"/>
</dbReference>
<dbReference type="GO" id="GO:0006935">
    <property type="term" value="P:chemotaxis"/>
    <property type="evidence" value="ECO:0007669"/>
    <property type="project" value="UniProtKB-ARBA"/>
</dbReference>
<keyword evidence="6" id="KW-0472">Membrane</keyword>
<dbReference type="PANTHER" id="PTHR32089">
    <property type="entry name" value="METHYL-ACCEPTING CHEMOTAXIS PROTEIN MCPB"/>
    <property type="match status" value="1"/>
</dbReference>
<proteinExistence type="inferred from homology"/>
<keyword evidence="2" id="KW-0997">Cell inner membrane</keyword>
<evidence type="ECO:0000256" key="6">
    <source>
        <dbReference type="SAM" id="Phobius"/>
    </source>
</evidence>
<dbReference type="OrthoDB" id="6376221at2"/>
<evidence type="ECO:0000313" key="10">
    <source>
        <dbReference type="EMBL" id="EAT13408.1"/>
    </source>
</evidence>
<feature type="domain" description="Methyl-accepting transducer" evidence="7">
    <location>
        <begin position="267"/>
        <end position="503"/>
    </location>
</feature>
<evidence type="ECO:0000313" key="11">
    <source>
        <dbReference type="Proteomes" id="UP000004263"/>
    </source>
</evidence>